<keyword evidence="4" id="KW-1185">Reference proteome</keyword>
<feature type="compositionally biased region" description="Low complexity" evidence="2">
    <location>
        <begin position="347"/>
        <end position="356"/>
    </location>
</feature>
<feature type="region of interest" description="Disordered" evidence="2">
    <location>
        <begin position="292"/>
        <end position="394"/>
    </location>
</feature>
<protein>
    <submittedName>
        <fullName evidence="3">Uncharacterized protein</fullName>
    </submittedName>
</protein>
<proteinExistence type="predicted"/>
<accession>A0A163KFU7</accession>
<feature type="compositionally biased region" description="Pro residues" evidence="2">
    <location>
        <begin position="1"/>
        <end position="12"/>
    </location>
</feature>
<dbReference type="AlphaFoldDB" id="A0A163KFU7"/>
<dbReference type="InParanoid" id="A0A163KFU7"/>
<feature type="compositionally biased region" description="Pro residues" evidence="2">
    <location>
        <begin position="325"/>
        <end position="346"/>
    </location>
</feature>
<dbReference type="EMBL" id="LT554760">
    <property type="protein sequence ID" value="SAM07703.1"/>
    <property type="molecule type" value="Genomic_DNA"/>
</dbReference>
<dbReference type="OrthoDB" id="2258064at2759"/>
<feature type="compositionally biased region" description="Polar residues" evidence="2">
    <location>
        <begin position="55"/>
        <end position="65"/>
    </location>
</feature>
<feature type="compositionally biased region" description="Polar residues" evidence="2">
    <location>
        <begin position="77"/>
        <end position="88"/>
    </location>
</feature>
<feature type="compositionally biased region" description="Low complexity" evidence="2">
    <location>
        <begin position="305"/>
        <end position="324"/>
    </location>
</feature>
<evidence type="ECO:0000256" key="1">
    <source>
        <dbReference type="SAM" id="Coils"/>
    </source>
</evidence>
<feature type="coiled-coil region" evidence="1">
    <location>
        <begin position="91"/>
        <end position="143"/>
    </location>
</feature>
<evidence type="ECO:0000256" key="2">
    <source>
        <dbReference type="SAM" id="MobiDB-lite"/>
    </source>
</evidence>
<name>A0A163KFU7_ABSGL</name>
<reference evidence="3" key="1">
    <citation type="submission" date="2016-04" db="EMBL/GenBank/DDBJ databases">
        <authorList>
            <person name="Evans L.H."/>
            <person name="Alamgir A."/>
            <person name="Owens N."/>
            <person name="Weber N.D."/>
            <person name="Virtaneva K."/>
            <person name="Barbian K."/>
            <person name="Babar A."/>
            <person name="Rosenke K."/>
        </authorList>
    </citation>
    <scope>NUCLEOTIDE SEQUENCE [LARGE SCALE GENOMIC DNA]</scope>
    <source>
        <strain evidence="3">CBS 101.48</strain>
    </source>
</reference>
<sequence length="394" mass="43898">MATPMPSSPPPSSSYSSHGLRQSTFPNHRKVDSELARLKQLGKVTKKSDEDDDSSMPTTHNSQQFIDHGTRRRLESSTDPSLPQTPSPQVVDRLQQQVDSLKAELVKQHGQQELQQHTHQQQLDALKAELDDYRTQIVVQEKQMRDTMTDYTEKIATSQLTVSQLTSLVEKQDRLIQLLMEQRQKQQPSGGDTTDWHSLHVAKQQLETAIGTLKANMETNQAHMQMMMMVSTEIQTDFERQKKVMEEKMGAMADELAAKDTLLSQYQQQPSSTATRPPPIKPSYRPVVNIAVKSPPPPLVDDTSRYPSLISSSSSSASSTSSVSSPPPFYGTATPPPSIPLPPIPTPTTSTTSSSSHKQSLPHGSLDQVLRQRAGSLDQAKPFWKSMKTKWRHS</sequence>
<organism evidence="3">
    <name type="scientific">Absidia glauca</name>
    <name type="common">Pin mould</name>
    <dbReference type="NCBI Taxonomy" id="4829"/>
    <lineage>
        <taxon>Eukaryota</taxon>
        <taxon>Fungi</taxon>
        <taxon>Fungi incertae sedis</taxon>
        <taxon>Mucoromycota</taxon>
        <taxon>Mucoromycotina</taxon>
        <taxon>Mucoromycetes</taxon>
        <taxon>Mucorales</taxon>
        <taxon>Cunninghamellaceae</taxon>
        <taxon>Absidia</taxon>
    </lineage>
</organism>
<dbReference type="STRING" id="4829.A0A163KFU7"/>
<feature type="region of interest" description="Disordered" evidence="2">
    <location>
        <begin position="1"/>
        <end position="88"/>
    </location>
</feature>
<gene>
    <name evidence="3" type="primary">ABSGL_13346.1 scaffold 13659</name>
</gene>
<dbReference type="Proteomes" id="UP000078561">
    <property type="component" value="Unassembled WGS sequence"/>
</dbReference>
<keyword evidence="1" id="KW-0175">Coiled coil</keyword>
<evidence type="ECO:0000313" key="3">
    <source>
        <dbReference type="EMBL" id="SAM07703.1"/>
    </source>
</evidence>
<evidence type="ECO:0000313" key="4">
    <source>
        <dbReference type="Proteomes" id="UP000078561"/>
    </source>
</evidence>